<name>A0A8S1IK98_9CHLO</name>
<feature type="region of interest" description="Disordered" evidence="1">
    <location>
        <begin position="1"/>
        <end position="40"/>
    </location>
</feature>
<protein>
    <submittedName>
        <fullName evidence="2">Uncharacterized protein</fullName>
    </submittedName>
</protein>
<dbReference type="Proteomes" id="UP000708148">
    <property type="component" value="Unassembled WGS sequence"/>
</dbReference>
<accession>A0A8S1IK98</accession>
<feature type="compositionally biased region" description="Basic residues" evidence="1">
    <location>
        <begin position="64"/>
        <end position="73"/>
    </location>
</feature>
<evidence type="ECO:0000313" key="3">
    <source>
        <dbReference type="Proteomes" id="UP000708148"/>
    </source>
</evidence>
<feature type="compositionally biased region" description="Basic and acidic residues" evidence="1">
    <location>
        <begin position="1"/>
        <end position="10"/>
    </location>
</feature>
<dbReference type="EMBL" id="CAJHUC010000319">
    <property type="protein sequence ID" value="CAD7695213.1"/>
    <property type="molecule type" value="Genomic_DNA"/>
</dbReference>
<feature type="region of interest" description="Disordered" evidence="1">
    <location>
        <begin position="53"/>
        <end position="82"/>
    </location>
</feature>
<evidence type="ECO:0000256" key="1">
    <source>
        <dbReference type="SAM" id="MobiDB-lite"/>
    </source>
</evidence>
<feature type="compositionally biased region" description="Gly residues" evidence="1">
    <location>
        <begin position="178"/>
        <end position="190"/>
    </location>
</feature>
<feature type="region of interest" description="Disordered" evidence="1">
    <location>
        <begin position="156"/>
        <end position="190"/>
    </location>
</feature>
<proteinExistence type="predicted"/>
<reference evidence="2" key="1">
    <citation type="submission" date="2020-12" db="EMBL/GenBank/DDBJ databases">
        <authorList>
            <person name="Iha C."/>
        </authorList>
    </citation>
    <scope>NUCLEOTIDE SEQUENCE</scope>
</reference>
<keyword evidence="3" id="KW-1185">Reference proteome</keyword>
<comment type="caution">
    <text evidence="2">The sequence shown here is derived from an EMBL/GenBank/DDBJ whole genome shotgun (WGS) entry which is preliminary data.</text>
</comment>
<organism evidence="2 3">
    <name type="scientific">Ostreobium quekettii</name>
    <dbReference type="NCBI Taxonomy" id="121088"/>
    <lineage>
        <taxon>Eukaryota</taxon>
        <taxon>Viridiplantae</taxon>
        <taxon>Chlorophyta</taxon>
        <taxon>core chlorophytes</taxon>
        <taxon>Ulvophyceae</taxon>
        <taxon>TCBD clade</taxon>
        <taxon>Bryopsidales</taxon>
        <taxon>Ostreobineae</taxon>
        <taxon>Ostreobiaceae</taxon>
        <taxon>Ostreobium</taxon>
    </lineage>
</organism>
<dbReference type="AlphaFoldDB" id="A0A8S1IK98"/>
<gene>
    <name evidence="2" type="ORF">OSTQU699_LOCUS574</name>
</gene>
<evidence type="ECO:0000313" key="2">
    <source>
        <dbReference type="EMBL" id="CAD7695213.1"/>
    </source>
</evidence>
<sequence>MEELPGKRSEGGVSFSTQNDASDDGGDDRPRHGGIRASRRDYQRLASLWTDLWSAPASGSAGARQKRRSRAGGRRPAGSDMESRGVIWDATWESPAAHLGDAEICGEEANRGSSPFGDWQGAGRGVGMSTWPGSEPGVKLGARGGGPPCLWELPGIRSGDNESVPLSDGEEEKEEGGVGEGGEGQGKGLEGLKGLERCWEERWGGAWAADDDAGSTGEAATLRPGRSRSLVHRFMKALSISSRGRRAHSKAFEITDEFRDFTDRVMPPFPPDYIDPVASSFSI</sequence>